<sequence length="66" mass="7967">MKFRGLEVEAFEGDRTSFVLLLHKIIVRDCRLRELLKPRHFYHFALSLKDFRPASEKRSHGRRSLR</sequence>
<organism evidence="1">
    <name type="scientific">Eucalyptus grandis</name>
    <name type="common">Flooded gum</name>
    <dbReference type="NCBI Taxonomy" id="71139"/>
    <lineage>
        <taxon>Eukaryota</taxon>
        <taxon>Viridiplantae</taxon>
        <taxon>Streptophyta</taxon>
        <taxon>Embryophyta</taxon>
        <taxon>Tracheophyta</taxon>
        <taxon>Spermatophyta</taxon>
        <taxon>Magnoliopsida</taxon>
        <taxon>eudicotyledons</taxon>
        <taxon>Gunneridae</taxon>
        <taxon>Pentapetalae</taxon>
        <taxon>rosids</taxon>
        <taxon>malvids</taxon>
        <taxon>Myrtales</taxon>
        <taxon>Myrtaceae</taxon>
        <taxon>Myrtoideae</taxon>
        <taxon>Eucalypteae</taxon>
        <taxon>Eucalyptus</taxon>
    </lineage>
</organism>
<proteinExistence type="predicted"/>
<evidence type="ECO:0000313" key="1">
    <source>
        <dbReference type="EMBL" id="KCW72400.1"/>
    </source>
</evidence>
<dbReference type="AlphaFoldDB" id="A0A059C3B0"/>
<gene>
    <name evidence="1" type="ORF">EUGRSUZ_E00852</name>
</gene>
<dbReference type="EMBL" id="KK198757">
    <property type="protein sequence ID" value="KCW72400.1"/>
    <property type="molecule type" value="Genomic_DNA"/>
</dbReference>
<name>A0A059C3B0_EUCGR</name>
<dbReference type="InParanoid" id="A0A059C3B0"/>
<reference evidence="1" key="1">
    <citation type="submission" date="2013-07" db="EMBL/GenBank/DDBJ databases">
        <title>The genome of Eucalyptus grandis.</title>
        <authorList>
            <person name="Schmutz J."/>
            <person name="Hayes R."/>
            <person name="Myburg A."/>
            <person name="Tuskan G."/>
            <person name="Grattapaglia D."/>
            <person name="Rokhsar D.S."/>
        </authorList>
    </citation>
    <scope>NUCLEOTIDE SEQUENCE</scope>
    <source>
        <tissue evidence="1">Leaf extractions</tissue>
    </source>
</reference>
<accession>A0A059C3B0</accession>
<protein>
    <submittedName>
        <fullName evidence="1">Uncharacterized protein</fullName>
    </submittedName>
</protein>
<dbReference type="Gramene" id="KCW72400">
    <property type="protein sequence ID" value="KCW72400"/>
    <property type="gene ID" value="EUGRSUZ_E00852"/>
</dbReference>